<accession>A0A5J4QU58</accession>
<evidence type="ECO:0000313" key="1">
    <source>
        <dbReference type="EMBL" id="KAA6325072.1"/>
    </source>
</evidence>
<organism evidence="1">
    <name type="scientific">termite gut metagenome</name>
    <dbReference type="NCBI Taxonomy" id="433724"/>
    <lineage>
        <taxon>unclassified sequences</taxon>
        <taxon>metagenomes</taxon>
        <taxon>organismal metagenomes</taxon>
    </lineage>
</organism>
<gene>
    <name evidence="1" type="ORF">EZS27_025675</name>
</gene>
<dbReference type="AlphaFoldDB" id="A0A5J4QU58"/>
<dbReference type="EMBL" id="SNRY01002440">
    <property type="protein sequence ID" value="KAA6325072.1"/>
    <property type="molecule type" value="Genomic_DNA"/>
</dbReference>
<proteinExistence type="predicted"/>
<comment type="caution">
    <text evidence="1">The sequence shown here is derived from an EMBL/GenBank/DDBJ whole genome shotgun (WGS) entry which is preliminary data.</text>
</comment>
<name>A0A5J4QU58_9ZZZZ</name>
<protein>
    <submittedName>
        <fullName evidence="1">Uncharacterized protein</fullName>
    </submittedName>
</protein>
<sequence length="54" mass="6401">MRTMIVERFSFVKIIGIFGQYPLNLPDKIFCFVVFAGKRNIPHMDNHILLEENF</sequence>
<reference evidence="1" key="1">
    <citation type="submission" date="2019-03" db="EMBL/GenBank/DDBJ databases">
        <title>Single cell metagenomics reveals metabolic interactions within the superorganism composed of flagellate Streblomastix strix and complex community of Bacteroidetes bacteria on its surface.</title>
        <authorList>
            <person name="Treitli S.C."/>
            <person name="Kolisko M."/>
            <person name="Husnik F."/>
            <person name="Keeling P."/>
            <person name="Hampl V."/>
        </authorList>
    </citation>
    <scope>NUCLEOTIDE SEQUENCE</scope>
    <source>
        <strain evidence="1">STM</strain>
    </source>
</reference>